<sequence>MNQSMMNRMDRKKEEMRNRIIDSAITLFDQFGIDEVTMDQIAEKADVAKGTLYNYFSSKDTVIAAYIQRSFYNHDRERIEEIQNLPNTQERLTFLLMTLLQGIRRQKALFEKYMLYRMRLTLSFSPISNEMESGLSSLIEEIIRLGRDEGDIRTDLPADLIVGFVEYILIAAIKPYYLQPETYDPQAAVDACIRLFINGSKSEKSEQL</sequence>
<evidence type="ECO:0000313" key="6">
    <source>
        <dbReference type="EMBL" id="GAP40255.1"/>
    </source>
</evidence>
<accession>A0A0S7BV66</accession>
<evidence type="ECO:0000256" key="4">
    <source>
        <dbReference type="PROSITE-ProRule" id="PRU00335"/>
    </source>
</evidence>
<feature type="domain" description="HTH tetR-type" evidence="5">
    <location>
        <begin position="14"/>
        <end position="74"/>
    </location>
</feature>
<dbReference type="PROSITE" id="PS50977">
    <property type="entry name" value="HTH_TETR_2"/>
    <property type="match status" value="1"/>
</dbReference>
<dbReference type="PROSITE" id="PS01081">
    <property type="entry name" value="HTH_TETR_1"/>
    <property type="match status" value="1"/>
</dbReference>
<dbReference type="SUPFAM" id="SSF46689">
    <property type="entry name" value="Homeodomain-like"/>
    <property type="match status" value="1"/>
</dbReference>
<dbReference type="Proteomes" id="UP000053370">
    <property type="component" value="Unassembled WGS sequence"/>
</dbReference>
<evidence type="ECO:0000256" key="3">
    <source>
        <dbReference type="ARBA" id="ARBA00023163"/>
    </source>
</evidence>
<gene>
    <name evidence="6" type="ORF">ATC1_13222</name>
</gene>
<dbReference type="InterPro" id="IPR009057">
    <property type="entry name" value="Homeodomain-like_sf"/>
</dbReference>
<dbReference type="InterPro" id="IPR050109">
    <property type="entry name" value="HTH-type_TetR-like_transc_reg"/>
</dbReference>
<dbReference type="InterPro" id="IPR036271">
    <property type="entry name" value="Tet_transcr_reg_TetR-rel_C_sf"/>
</dbReference>
<evidence type="ECO:0000259" key="5">
    <source>
        <dbReference type="PROSITE" id="PS50977"/>
    </source>
</evidence>
<dbReference type="PANTHER" id="PTHR30055">
    <property type="entry name" value="HTH-TYPE TRANSCRIPTIONAL REGULATOR RUTR"/>
    <property type="match status" value="1"/>
</dbReference>
<dbReference type="STRING" id="1678840.ATC1_13222"/>
<feature type="DNA-binding region" description="H-T-H motif" evidence="4">
    <location>
        <begin position="37"/>
        <end position="56"/>
    </location>
</feature>
<dbReference type="InterPro" id="IPR023772">
    <property type="entry name" value="DNA-bd_HTH_TetR-type_CS"/>
</dbReference>
<keyword evidence="2 4" id="KW-0238">DNA-binding</keyword>
<name>A0A0S7BV66_9CHLR</name>
<organism evidence="6">
    <name type="scientific">Flexilinea flocculi</name>
    <dbReference type="NCBI Taxonomy" id="1678840"/>
    <lineage>
        <taxon>Bacteria</taxon>
        <taxon>Bacillati</taxon>
        <taxon>Chloroflexota</taxon>
        <taxon>Anaerolineae</taxon>
        <taxon>Anaerolineales</taxon>
        <taxon>Anaerolineaceae</taxon>
        <taxon>Flexilinea</taxon>
    </lineage>
</organism>
<evidence type="ECO:0000256" key="1">
    <source>
        <dbReference type="ARBA" id="ARBA00023015"/>
    </source>
</evidence>
<keyword evidence="7" id="KW-1185">Reference proteome</keyword>
<evidence type="ECO:0000313" key="7">
    <source>
        <dbReference type="Proteomes" id="UP000053370"/>
    </source>
</evidence>
<proteinExistence type="predicted"/>
<dbReference type="GO" id="GO:0003700">
    <property type="term" value="F:DNA-binding transcription factor activity"/>
    <property type="evidence" value="ECO:0007669"/>
    <property type="project" value="TreeGrafter"/>
</dbReference>
<dbReference type="AlphaFoldDB" id="A0A0S7BV66"/>
<reference evidence="6" key="1">
    <citation type="journal article" date="2015" name="Genome Announc.">
        <title>Draft Genome Sequence of Anaerolineae Strain TC1, a Novel Isolate from a Methanogenic Wastewater Treatment System.</title>
        <authorList>
            <person name="Matsuura N."/>
            <person name="Tourlousse D.M."/>
            <person name="Sun L."/>
            <person name="Toyonaga M."/>
            <person name="Kuroda K."/>
            <person name="Ohashi A."/>
            <person name="Cruz R."/>
            <person name="Yamaguchi T."/>
            <person name="Sekiguchi Y."/>
        </authorList>
    </citation>
    <scope>NUCLEOTIDE SEQUENCE [LARGE SCALE GENOMIC DNA]</scope>
    <source>
        <strain evidence="6">TC1</strain>
    </source>
</reference>
<dbReference type="PRINTS" id="PR00455">
    <property type="entry name" value="HTHTETR"/>
</dbReference>
<dbReference type="GO" id="GO:0000976">
    <property type="term" value="F:transcription cis-regulatory region binding"/>
    <property type="evidence" value="ECO:0007669"/>
    <property type="project" value="TreeGrafter"/>
</dbReference>
<dbReference type="InterPro" id="IPR001647">
    <property type="entry name" value="HTH_TetR"/>
</dbReference>
<dbReference type="PANTHER" id="PTHR30055:SF234">
    <property type="entry name" value="HTH-TYPE TRANSCRIPTIONAL REGULATOR BETI"/>
    <property type="match status" value="1"/>
</dbReference>
<keyword evidence="3" id="KW-0804">Transcription</keyword>
<protein>
    <submittedName>
        <fullName evidence="6">Transcriptional regulator, TetR family</fullName>
    </submittedName>
</protein>
<dbReference type="EMBL" id="DF968181">
    <property type="protein sequence ID" value="GAP40255.1"/>
    <property type="molecule type" value="Genomic_DNA"/>
</dbReference>
<dbReference type="SUPFAM" id="SSF48498">
    <property type="entry name" value="Tetracyclin repressor-like, C-terminal domain"/>
    <property type="match status" value="1"/>
</dbReference>
<keyword evidence="1" id="KW-0805">Transcription regulation</keyword>
<evidence type="ECO:0000256" key="2">
    <source>
        <dbReference type="ARBA" id="ARBA00023125"/>
    </source>
</evidence>
<dbReference type="Pfam" id="PF00440">
    <property type="entry name" value="TetR_N"/>
    <property type="match status" value="1"/>
</dbReference>
<dbReference type="Gene3D" id="1.10.357.10">
    <property type="entry name" value="Tetracycline Repressor, domain 2"/>
    <property type="match status" value="1"/>
</dbReference>